<comment type="caution">
    <text evidence="2">The sequence shown here is derived from an EMBL/GenBank/DDBJ whole genome shotgun (WGS) entry which is preliminary data.</text>
</comment>
<dbReference type="AlphaFoldDB" id="A0A9D4I565"/>
<keyword evidence="3" id="KW-1185">Reference proteome</keyword>
<reference evidence="2" key="1">
    <citation type="journal article" date="2019" name="bioRxiv">
        <title>The Genome of the Zebra Mussel, Dreissena polymorpha: A Resource for Invasive Species Research.</title>
        <authorList>
            <person name="McCartney M.A."/>
            <person name="Auch B."/>
            <person name="Kono T."/>
            <person name="Mallez S."/>
            <person name="Zhang Y."/>
            <person name="Obille A."/>
            <person name="Becker A."/>
            <person name="Abrahante J.E."/>
            <person name="Garbe J."/>
            <person name="Badalamenti J.P."/>
            <person name="Herman A."/>
            <person name="Mangelson H."/>
            <person name="Liachko I."/>
            <person name="Sullivan S."/>
            <person name="Sone E.D."/>
            <person name="Koren S."/>
            <person name="Silverstein K.A.T."/>
            <person name="Beckman K.B."/>
            <person name="Gohl D.M."/>
        </authorList>
    </citation>
    <scope>NUCLEOTIDE SEQUENCE</scope>
    <source>
        <strain evidence="2">Duluth1</strain>
        <tissue evidence="2">Whole animal</tissue>
    </source>
</reference>
<feature type="compositionally biased region" description="Polar residues" evidence="1">
    <location>
        <begin position="18"/>
        <end position="33"/>
    </location>
</feature>
<protein>
    <submittedName>
        <fullName evidence="2">Uncharacterized protein</fullName>
    </submittedName>
</protein>
<organism evidence="2 3">
    <name type="scientific">Dreissena polymorpha</name>
    <name type="common">Zebra mussel</name>
    <name type="synonym">Mytilus polymorpha</name>
    <dbReference type="NCBI Taxonomy" id="45954"/>
    <lineage>
        <taxon>Eukaryota</taxon>
        <taxon>Metazoa</taxon>
        <taxon>Spiralia</taxon>
        <taxon>Lophotrochozoa</taxon>
        <taxon>Mollusca</taxon>
        <taxon>Bivalvia</taxon>
        <taxon>Autobranchia</taxon>
        <taxon>Heteroconchia</taxon>
        <taxon>Euheterodonta</taxon>
        <taxon>Imparidentia</taxon>
        <taxon>Neoheterodontei</taxon>
        <taxon>Myida</taxon>
        <taxon>Dreissenoidea</taxon>
        <taxon>Dreissenidae</taxon>
        <taxon>Dreissena</taxon>
    </lineage>
</organism>
<feature type="compositionally biased region" description="Polar residues" evidence="1">
    <location>
        <begin position="1"/>
        <end position="11"/>
    </location>
</feature>
<accession>A0A9D4I565</accession>
<evidence type="ECO:0000313" key="3">
    <source>
        <dbReference type="Proteomes" id="UP000828390"/>
    </source>
</evidence>
<proteinExistence type="predicted"/>
<gene>
    <name evidence="2" type="ORF">DPMN_185063</name>
</gene>
<evidence type="ECO:0000256" key="1">
    <source>
        <dbReference type="SAM" id="MobiDB-lite"/>
    </source>
</evidence>
<dbReference type="EMBL" id="JAIWYP010000010">
    <property type="protein sequence ID" value="KAH3750536.1"/>
    <property type="molecule type" value="Genomic_DNA"/>
</dbReference>
<feature type="region of interest" description="Disordered" evidence="1">
    <location>
        <begin position="1"/>
        <end position="35"/>
    </location>
</feature>
<reference evidence="2" key="2">
    <citation type="submission" date="2020-11" db="EMBL/GenBank/DDBJ databases">
        <authorList>
            <person name="McCartney M.A."/>
            <person name="Auch B."/>
            <person name="Kono T."/>
            <person name="Mallez S."/>
            <person name="Becker A."/>
            <person name="Gohl D.M."/>
            <person name="Silverstein K.A.T."/>
            <person name="Koren S."/>
            <person name="Bechman K.B."/>
            <person name="Herman A."/>
            <person name="Abrahante J.E."/>
            <person name="Garbe J."/>
        </authorList>
    </citation>
    <scope>NUCLEOTIDE SEQUENCE</scope>
    <source>
        <strain evidence="2">Duluth1</strain>
        <tissue evidence="2">Whole animal</tissue>
    </source>
</reference>
<evidence type="ECO:0000313" key="2">
    <source>
        <dbReference type="EMBL" id="KAH3750536.1"/>
    </source>
</evidence>
<name>A0A9D4I565_DREPO</name>
<dbReference type="Proteomes" id="UP000828390">
    <property type="component" value="Unassembled WGS sequence"/>
</dbReference>
<sequence length="208" mass="22651">MSIAISQSVASSELPPTDSRSPASNDVPPTNNDFPLAVSCRQPTVDLLPSMTRNQPKTDFPLAVSYRQPTVDLLPAMTRRQPTENLPLAVSCRPLTIEQSPATCYQTTANQSPAVLCWSPPSLAATPPPRRGPPVTLQDHTGETVRQSTVQVVNVIRGQQQALIEGLNANIKEKQGLSRQLKAILDTFVPLVKVVNRHSRNSDNFLNV</sequence>